<proteinExistence type="predicted"/>
<evidence type="ECO:0000313" key="2">
    <source>
        <dbReference type="EMBL" id="SMD44484.1"/>
    </source>
</evidence>
<evidence type="ECO:0000256" key="1">
    <source>
        <dbReference type="SAM" id="MobiDB-lite"/>
    </source>
</evidence>
<protein>
    <recommendedName>
        <fullName evidence="4">Collagen triple helix repeat-containing protein</fullName>
    </recommendedName>
</protein>
<gene>
    <name evidence="2" type="ORF">SAMN00777080_3106</name>
</gene>
<accession>A0A1W2H6U8</accession>
<dbReference type="EMBL" id="LT838813">
    <property type="protein sequence ID" value="SMD44484.1"/>
    <property type="molecule type" value="Genomic_DNA"/>
</dbReference>
<reference evidence="3" key="1">
    <citation type="submission" date="2017-04" db="EMBL/GenBank/DDBJ databases">
        <authorList>
            <person name="Varghese N."/>
            <person name="Submissions S."/>
        </authorList>
    </citation>
    <scope>NUCLEOTIDE SEQUENCE [LARGE SCALE GENOMIC DNA]</scope>
    <source>
        <strain evidence="3">DSM 16537</strain>
    </source>
</reference>
<dbReference type="Proteomes" id="UP000192333">
    <property type="component" value="Chromosome I"/>
</dbReference>
<keyword evidence="3" id="KW-1185">Reference proteome</keyword>
<sequence>MKKIEFKYKISANLLTVFALMILVISCEGPEGPAGPAGQAGAQGPAGSQGPAGTQGATGNPGEMGTDNVFFSSWINNSWTGMPDNYVRDTIPAPQVTDEILNTGVVVVYYRDNAETQFVKVLPSQIYQGTTWIFTLEFQAATENLYLFHGPSRAAGFLGANTIIPNSQIRYMVISGLNPSGRYLWPDWNDYKAVCSFFGVEP</sequence>
<dbReference type="STRING" id="758820.SAMN00777080_3106"/>
<evidence type="ECO:0008006" key="4">
    <source>
        <dbReference type="Google" id="ProtNLM"/>
    </source>
</evidence>
<dbReference type="RefSeq" id="WP_197687232.1">
    <property type="nucleotide sequence ID" value="NZ_LT838813.1"/>
</dbReference>
<feature type="compositionally biased region" description="Low complexity" evidence="1">
    <location>
        <begin position="33"/>
        <end position="61"/>
    </location>
</feature>
<organism evidence="2 3">
    <name type="scientific">Aquiflexum balticum DSM 16537</name>
    <dbReference type="NCBI Taxonomy" id="758820"/>
    <lineage>
        <taxon>Bacteria</taxon>
        <taxon>Pseudomonadati</taxon>
        <taxon>Bacteroidota</taxon>
        <taxon>Cytophagia</taxon>
        <taxon>Cytophagales</taxon>
        <taxon>Cyclobacteriaceae</taxon>
        <taxon>Aquiflexum</taxon>
    </lineage>
</organism>
<dbReference type="PROSITE" id="PS51257">
    <property type="entry name" value="PROKAR_LIPOPROTEIN"/>
    <property type="match status" value="1"/>
</dbReference>
<feature type="region of interest" description="Disordered" evidence="1">
    <location>
        <begin position="33"/>
        <end position="62"/>
    </location>
</feature>
<name>A0A1W2H6U8_9BACT</name>
<dbReference type="AlphaFoldDB" id="A0A1W2H6U8"/>
<evidence type="ECO:0000313" key="3">
    <source>
        <dbReference type="Proteomes" id="UP000192333"/>
    </source>
</evidence>